<proteinExistence type="predicted"/>
<keyword evidence="3" id="KW-1185">Reference proteome</keyword>
<evidence type="ECO:0000313" key="3">
    <source>
        <dbReference type="Proteomes" id="UP000037035"/>
    </source>
</evidence>
<feature type="compositionally biased region" description="Acidic residues" evidence="1">
    <location>
        <begin position="96"/>
        <end position="123"/>
    </location>
</feature>
<gene>
    <name evidence="2" type="ORF">VP01_3778g3</name>
</gene>
<dbReference type="STRING" id="27349.A0A0L6UVK7"/>
<evidence type="ECO:0000256" key="1">
    <source>
        <dbReference type="SAM" id="MobiDB-lite"/>
    </source>
</evidence>
<dbReference type="AlphaFoldDB" id="A0A0L6UVK7"/>
<feature type="region of interest" description="Disordered" evidence="1">
    <location>
        <begin position="73"/>
        <end position="123"/>
    </location>
</feature>
<accession>A0A0L6UVK7</accession>
<name>A0A0L6UVK7_9BASI</name>
<evidence type="ECO:0000313" key="2">
    <source>
        <dbReference type="EMBL" id="KNZ51880.1"/>
    </source>
</evidence>
<dbReference type="Proteomes" id="UP000037035">
    <property type="component" value="Unassembled WGS sequence"/>
</dbReference>
<organism evidence="2 3">
    <name type="scientific">Puccinia sorghi</name>
    <dbReference type="NCBI Taxonomy" id="27349"/>
    <lineage>
        <taxon>Eukaryota</taxon>
        <taxon>Fungi</taxon>
        <taxon>Dikarya</taxon>
        <taxon>Basidiomycota</taxon>
        <taxon>Pucciniomycotina</taxon>
        <taxon>Pucciniomycetes</taxon>
        <taxon>Pucciniales</taxon>
        <taxon>Pucciniaceae</taxon>
        <taxon>Puccinia</taxon>
    </lineage>
</organism>
<reference evidence="2 3" key="1">
    <citation type="submission" date="2015-08" db="EMBL/GenBank/DDBJ databases">
        <title>Next Generation Sequencing and Analysis of the Genome of Puccinia sorghi L Schw, the Causal Agent of Maize Common Rust.</title>
        <authorList>
            <person name="Rochi L."/>
            <person name="Burguener G."/>
            <person name="Darino M."/>
            <person name="Turjanski A."/>
            <person name="Kreff E."/>
            <person name="Dieguez M.J."/>
            <person name="Sacco F."/>
        </authorList>
    </citation>
    <scope>NUCLEOTIDE SEQUENCE [LARGE SCALE GENOMIC DNA]</scope>
    <source>
        <strain evidence="2 3">RO10H11247</strain>
    </source>
</reference>
<sequence length="154" mass="17706">MMMDHCWLRLKGTSKNWAEPRSLTCDIAFLKNPDDSLQFKDRNKNLGDKGFTEVRWAEAMEKYDLYFMLPEEVESDSEDNDDGSDALSIDFANTSGEDDNDRDSEDEDQRTDENYEEFDDENMEDVGQGLYMLACVIMSGMLGNDSMCQRSCIP</sequence>
<feature type="compositionally biased region" description="Acidic residues" evidence="1">
    <location>
        <begin position="73"/>
        <end position="84"/>
    </location>
</feature>
<protein>
    <submittedName>
        <fullName evidence="2">Uncharacterized protein</fullName>
    </submittedName>
</protein>
<dbReference type="VEuPathDB" id="FungiDB:VP01_3778g3"/>
<comment type="caution">
    <text evidence="2">The sequence shown here is derived from an EMBL/GenBank/DDBJ whole genome shotgun (WGS) entry which is preliminary data.</text>
</comment>
<dbReference type="EMBL" id="LAVV01008810">
    <property type="protein sequence ID" value="KNZ51880.1"/>
    <property type="molecule type" value="Genomic_DNA"/>
</dbReference>